<dbReference type="InterPro" id="IPR036291">
    <property type="entry name" value="NAD(P)-bd_dom_sf"/>
</dbReference>
<reference evidence="1 2" key="1">
    <citation type="submission" date="2018-05" db="EMBL/GenBank/DDBJ databases">
        <title>The Hungate 1000. A catalogue of reference genomes from the rumen microbiome.</title>
        <authorList>
            <person name="Kelly W."/>
        </authorList>
    </citation>
    <scope>NUCLEOTIDE SEQUENCE [LARGE SCALE GENOMIC DNA]</scope>
    <source>
        <strain evidence="1 2">SAb67</strain>
    </source>
</reference>
<dbReference type="Gene3D" id="3.40.50.720">
    <property type="entry name" value="NAD(P)-binding Rossmann-like Domain"/>
    <property type="match status" value="1"/>
</dbReference>
<name>A0A315Y147_RUMFL</name>
<dbReference type="RefSeq" id="WP_109726625.1">
    <property type="nucleotide sequence ID" value="NZ_QGDI01000007.1"/>
</dbReference>
<dbReference type="Gene3D" id="3.40.50.10860">
    <property type="entry name" value="Leucine Dehydrogenase, chain A, domain 1"/>
    <property type="match status" value="1"/>
</dbReference>
<organism evidence="1 2">
    <name type="scientific">Ruminococcus flavefaciens</name>
    <dbReference type="NCBI Taxonomy" id="1265"/>
    <lineage>
        <taxon>Bacteria</taxon>
        <taxon>Bacillati</taxon>
        <taxon>Bacillota</taxon>
        <taxon>Clostridia</taxon>
        <taxon>Eubacteriales</taxon>
        <taxon>Oscillospiraceae</taxon>
        <taxon>Ruminococcus</taxon>
    </lineage>
</organism>
<dbReference type="AlphaFoldDB" id="A0A315Y147"/>
<dbReference type="OrthoDB" id="9803297at2"/>
<evidence type="ECO:0000313" key="1">
    <source>
        <dbReference type="EMBL" id="PWJ12165.1"/>
    </source>
</evidence>
<dbReference type="EMBL" id="QGDI01000007">
    <property type="protein sequence ID" value="PWJ12165.1"/>
    <property type="molecule type" value="Genomic_DNA"/>
</dbReference>
<accession>A0A315Y147</accession>
<gene>
    <name evidence="1" type="ORF">IE37_01855</name>
</gene>
<evidence type="ECO:0000313" key="2">
    <source>
        <dbReference type="Proteomes" id="UP000245720"/>
    </source>
</evidence>
<sequence>MISVKEYSDDIYVIDSKYAQLWVAERGQVENADYYYGGTRTVPYDSTDKECENRISYLKNYESGLKNVFINDVIASGSLEKVKKDLPEGYIGSKVGGGRCIIRPKSKETYDIIMDTSHPRHCEIVDSMFRDLGEFLNDKNGEIKLTPDFGRFVGLADMLHKYTENVLGVKCEDGGCGGKASYTSTGIIEAIEYLGFGKDKSIPVTLVGSDGAVACAVLEYLINEKYTDIAVCDISYDTEERRQEAERLRALGIKILPAEYGKFTAPCLERGGLFIAVTVGGELLNSDLSVVKNGTTMLMAHNEVITVNEESLSAIDKLLEEKDIKIVPGQLLTFGGAMTSRLEWFFRRSHNEGETFNKPVAHKVVRLAVDYLFEKYCMGDNKTNIFRSVYDLV</sequence>
<protein>
    <submittedName>
        <fullName evidence="1">Uncharacterized protein</fullName>
    </submittedName>
</protein>
<comment type="caution">
    <text evidence="1">The sequence shown here is derived from an EMBL/GenBank/DDBJ whole genome shotgun (WGS) entry which is preliminary data.</text>
</comment>
<dbReference type="Proteomes" id="UP000245720">
    <property type="component" value="Unassembled WGS sequence"/>
</dbReference>
<dbReference type="SUPFAM" id="SSF51735">
    <property type="entry name" value="NAD(P)-binding Rossmann-fold domains"/>
    <property type="match status" value="1"/>
</dbReference>
<proteinExistence type="predicted"/>